<evidence type="ECO:0000256" key="1">
    <source>
        <dbReference type="SAM" id="MobiDB-lite"/>
    </source>
</evidence>
<name>A0A8S3R915_MYTED</name>
<dbReference type="EMBL" id="CAJPWZ010000917">
    <property type="protein sequence ID" value="CAG2203321.1"/>
    <property type="molecule type" value="Genomic_DNA"/>
</dbReference>
<dbReference type="OrthoDB" id="422839at2759"/>
<feature type="compositionally biased region" description="Basic and acidic residues" evidence="1">
    <location>
        <begin position="849"/>
        <end position="858"/>
    </location>
</feature>
<dbReference type="PANTHER" id="PTHR37984">
    <property type="entry name" value="PROTEIN CBG26694"/>
    <property type="match status" value="1"/>
</dbReference>
<reference evidence="3" key="1">
    <citation type="submission" date="2021-03" db="EMBL/GenBank/DDBJ databases">
        <authorList>
            <person name="Bekaert M."/>
        </authorList>
    </citation>
    <scope>NUCLEOTIDE SEQUENCE</scope>
</reference>
<feature type="compositionally biased region" description="Polar residues" evidence="1">
    <location>
        <begin position="872"/>
        <end position="889"/>
    </location>
</feature>
<evidence type="ECO:0000313" key="4">
    <source>
        <dbReference type="Proteomes" id="UP000683360"/>
    </source>
</evidence>
<protein>
    <recommendedName>
        <fullName evidence="2">Integrase catalytic domain-containing protein</fullName>
    </recommendedName>
</protein>
<feature type="compositionally biased region" description="Basic and acidic residues" evidence="1">
    <location>
        <begin position="899"/>
        <end position="916"/>
    </location>
</feature>
<dbReference type="PANTHER" id="PTHR37984:SF5">
    <property type="entry name" value="PROTEIN NYNRIN-LIKE"/>
    <property type="match status" value="1"/>
</dbReference>
<evidence type="ECO:0000259" key="2">
    <source>
        <dbReference type="PROSITE" id="PS50994"/>
    </source>
</evidence>
<dbReference type="GO" id="GO:0015074">
    <property type="term" value="P:DNA integration"/>
    <property type="evidence" value="ECO:0007669"/>
    <property type="project" value="InterPro"/>
</dbReference>
<dbReference type="Pfam" id="PF07727">
    <property type="entry name" value="RVT_2"/>
    <property type="match status" value="1"/>
</dbReference>
<dbReference type="Gene3D" id="3.30.420.10">
    <property type="entry name" value="Ribonuclease H-like superfamily/Ribonuclease H"/>
    <property type="match status" value="1"/>
</dbReference>
<dbReference type="InterPro" id="IPR012337">
    <property type="entry name" value="RNaseH-like_sf"/>
</dbReference>
<feature type="domain" description="Integrase catalytic" evidence="2">
    <location>
        <begin position="486"/>
        <end position="650"/>
    </location>
</feature>
<dbReference type="Pfam" id="PF00665">
    <property type="entry name" value="rve"/>
    <property type="match status" value="1"/>
</dbReference>
<gene>
    <name evidence="3" type="ORF">MEDL_17897</name>
</gene>
<dbReference type="GO" id="GO:0003676">
    <property type="term" value="F:nucleic acid binding"/>
    <property type="evidence" value="ECO:0007669"/>
    <property type="project" value="InterPro"/>
</dbReference>
<feature type="compositionally biased region" description="Basic and acidic residues" evidence="1">
    <location>
        <begin position="762"/>
        <end position="780"/>
    </location>
</feature>
<keyword evidence="4" id="KW-1185">Reference proteome</keyword>
<comment type="caution">
    <text evidence="3">The sequence shown here is derived from an EMBL/GenBank/DDBJ whole genome shotgun (WGS) entry which is preliminary data.</text>
</comment>
<dbReference type="InterPro" id="IPR001584">
    <property type="entry name" value="Integrase_cat-core"/>
</dbReference>
<dbReference type="PROSITE" id="PS50994">
    <property type="entry name" value="INTEGRASE"/>
    <property type="match status" value="1"/>
</dbReference>
<proteinExistence type="predicted"/>
<dbReference type="InterPro" id="IPR013103">
    <property type="entry name" value="RVT_2"/>
</dbReference>
<dbReference type="InterPro" id="IPR050951">
    <property type="entry name" value="Retrovirus_Pol_polyprotein"/>
</dbReference>
<dbReference type="CDD" id="cd09272">
    <property type="entry name" value="RNase_HI_RT_Ty1"/>
    <property type="match status" value="1"/>
</dbReference>
<accession>A0A8S3R915</accession>
<dbReference type="InterPro" id="IPR036397">
    <property type="entry name" value="RNaseH_sf"/>
</dbReference>
<organism evidence="3 4">
    <name type="scientific">Mytilus edulis</name>
    <name type="common">Blue mussel</name>
    <dbReference type="NCBI Taxonomy" id="6550"/>
    <lineage>
        <taxon>Eukaryota</taxon>
        <taxon>Metazoa</taxon>
        <taxon>Spiralia</taxon>
        <taxon>Lophotrochozoa</taxon>
        <taxon>Mollusca</taxon>
        <taxon>Bivalvia</taxon>
        <taxon>Autobranchia</taxon>
        <taxon>Pteriomorphia</taxon>
        <taxon>Mytilida</taxon>
        <taxon>Mytiloidea</taxon>
        <taxon>Mytilidae</taxon>
        <taxon>Mytilinae</taxon>
        <taxon>Mytilus</taxon>
    </lineage>
</organism>
<evidence type="ECO:0000313" key="3">
    <source>
        <dbReference type="EMBL" id="CAG2203321.1"/>
    </source>
</evidence>
<dbReference type="SUPFAM" id="SSF53098">
    <property type="entry name" value="Ribonuclease H-like"/>
    <property type="match status" value="1"/>
</dbReference>
<dbReference type="Proteomes" id="UP000683360">
    <property type="component" value="Unassembled WGS sequence"/>
</dbReference>
<sequence length="1476" mass="166894">MATALSYKNPPSLTKEKSYQQWKNEVKMWQLVTELDIKKRGLALALSLQGKPREVALEITPEDLNVDEGVDKLIIELDKLFEKDKTDQAYAAYTAFDKYHRESSIKMCDYIIEFEQKYNKCKKYDMPLPDAILAFKLLDNAGLGESDRHLALTACSDLKFETMKAALNRIFASKSQSDNDIVTVKEESAFVGEHRFDRGRSSRRFGARNRMNRSFDQRNTQSKLNPTINGSISRCESVENYDRLRNKLTEEQTDTSETVNITLITTSQQNITPQEIFVAEAFNAAVVDTACTKTVCGTKWLHQFLDTFDSANEEIKCKESNTPFKFGDGKTVHSYQSVKLPATIGSLKCYIETEVVDCEIPLLLSKDSLKRAQTVLDLHNDKVTMFGKPVDVHFTSNGHYCINIKDRRTGQTDSVVSEEEILKVDSGFSKKRKRDIISKLHKQFGHASSEKLLSLLKSAGSVDSDTKAIVNDVCSKCIVCFKYQRPKPKPIVGFSHANDFNQIVAMDLHEIDHNFYYLHIIDLFSRLSAAAIIRRKDSQLVVDKFMQIWVSVYGAPEVGVYTDNGGEFNSQIFRDMAENLNMSVKTTAGYSPWSNGIVERHNATLTETVNKIRESSNLSWETAISWAVNAKNSLVNVYGYSPYQIVFGRNPNLPSTLVNKPPALEGETMSKTMGKHLVGLHEARKAFVASESSEKIRRALRKQVRPSGEKFRNGDKVYFLRDNQWKGPGTVIGQDNVVVFIRYGGTYVRVHECRILRDIDEQKDKKNKQQEKRVTLREGLKTSNLNKNKAEHEVLYYDSDEEEDSHANNQSDNEQGESDNEVEGHESELGSQAGDSELDSDNPVNQGHESYEESRSGGDSELDNDDHEDTPVSEQSNEQATSVAHSRSVGSKRHKALLLKKDQKVNFKMPGDDTPREGVVLSRAGKASSSKKNWYNVEYRKPEELKGNKLSIDLSTVDELQVVKSDTDQDTEDDEESEEALFNEIDFCDARKAELENWKKHHVYQEVEDYGQSYVSTRWVYTIKEAENEIYRKARLVAKGFEEDCLDEIQKNSPTCDKQSLRLILSIIMQKKWSINSIDIKTAFLQGEKMQRKVHLRPPKEANANGKLWLLEKCVYGLADASLKWYEKVKKTLNECGGTESKVDPAVFYWYNSNGLAGVLAVHVDDFLWAGTNLFETEIISKIREKFSVGKEASESFKYLGLGLSHADDKIILSQTDYVEVLKTVSIDRKRPSDSQLSSVEQTVLRSKVGQLLWLAKQTRPDIAFDIAMIASKLKTSTIEDFKRVNKLLRKVRNDPVSLHFKELGEHVELLLYTDASFGNLPDGGSQGGFVIMLLGENGKINPITWQSKKIRRVVRSTLASEALALADGIDCATSLATLYNELVFNKCTTEGGISVRCVIDNKDLYEAVHSKKNVSEKDCDLEISCIKEMIQKGELTVHWVETKEQIANVLTKHGASAQNLLYCFETGLVNTVFMK</sequence>
<feature type="region of interest" description="Disordered" evidence="1">
    <location>
        <begin position="762"/>
        <end position="924"/>
    </location>
</feature>